<evidence type="ECO:0000313" key="2">
    <source>
        <dbReference type="Proteomes" id="UP001479436"/>
    </source>
</evidence>
<gene>
    <name evidence="1" type="primary">GAD1_1</name>
    <name evidence="1" type="ORF">K7432_010715</name>
</gene>
<organism evidence="1 2">
    <name type="scientific">Basidiobolus ranarum</name>
    <dbReference type="NCBI Taxonomy" id="34480"/>
    <lineage>
        <taxon>Eukaryota</taxon>
        <taxon>Fungi</taxon>
        <taxon>Fungi incertae sedis</taxon>
        <taxon>Zoopagomycota</taxon>
        <taxon>Entomophthoromycotina</taxon>
        <taxon>Basidiobolomycetes</taxon>
        <taxon>Basidiobolales</taxon>
        <taxon>Basidiobolaceae</taxon>
        <taxon>Basidiobolus</taxon>
    </lineage>
</organism>
<sequence length="147" mass="16073">MSKVKANLKWVNGVIQENVGSVIGNEKMEIEGATKRAQGEAEYQKAQSENNPNNENVGKLQANVKWANGAVKENVGNLIGDKELETAGAIERSEGNQEYQRLAQQSDKPIKASDKFNANLKWADGVAKENIGSVTGNTRMQLKLKMT</sequence>
<keyword evidence="1" id="KW-0456">Lyase</keyword>
<reference evidence="1 2" key="1">
    <citation type="submission" date="2023-04" db="EMBL/GenBank/DDBJ databases">
        <title>Genome of Basidiobolus ranarum AG-B5.</title>
        <authorList>
            <person name="Stajich J.E."/>
            <person name="Carter-House D."/>
            <person name="Gryganskyi A."/>
        </authorList>
    </citation>
    <scope>NUCLEOTIDE SEQUENCE [LARGE SCALE GENOMIC DNA]</scope>
    <source>
        <strain evidence="1 2">AG-B5</strain>
    </source>
</reference>
<dbReference type="EMBL" id="JASJQH010000759">
    <property type="protein sequence ID" value="KAK9762999.1"/>
    <property type="molecule type" value="Genomic_DNA"/>
</dbReference>
<comment type="caution">
    <text evidence="1">The sequence shown here is derived from an EMBL/GenBank/DDBJ whole genome shotgun (WGS) entry which is preliminary data.</text>
</comment>
<keyword evidence="2" id="KW-1185">Reference proteome</keyword>
<name>A0ABR2WNF1_9FUNG</name>
<accession>A0ABR2WNF1</accession>
<evidence type="ECO:0000313" key="1">
    <source>
        <dbReference type="EMBL" id="KAK9762999.1"/>
    </source>
</evidence>
<dbReference type="GO" id="GO:0004351">
    <property type="term" value="F:glutamate decarboxylase activity"/>
    <property type="evidence" value="ECO:0007669"/>
    <property type="project" value="UniProtKB-EC"/>
</dbReference>
<dbReference type="EC" id="4.1.1.15" evidence="1"/>
<protein>
    <submittedName>
        <fullName evidence="1">Glutamate decarboxylase gad1</fullName>
        <ecNumber evidence="1">4.1.1.15</ecNumber>
    </submittedName>
</protein>
<dbReference type="Proteomes" id="UP001479436">
    <property type="component" value="Unassembled WGS sequence"/>
</dbReference>
<proteinExistence type="predicted"/>